<evidence type="ECO:0000256" key="1">
    <source>
        <dbReference type="SAM" id="MobiDB-lite"/>
    </source>
</evidence>
<feature type="region of interest" description="Disordered" evidence="1">
    <location>
        <begin position="215"/>
        <end position="241"/>
    </location>
</feature>
<keyword evidence="3" id="KW-1185">Reference proteome</keyword>
<dbReference type="Proteomes" id="UP000019487">
    <property type="component" value="Unassembled WGS sequence"/>
</dbReference>
<dbReference type="HOGENOM" id="CLU_1152327_0_0_1"/>
<evidence type="ECO:0000313" key="2">
    <source>
        <dbReference type="EMBL" id="ESZ89450.1"/>
    </source>
</evidence>
<name>W9C4G6_SCLBF</name>
<reference evidence="2 3" key="1">
    <citation type="journal article" date="2014" name="Genome Announc.">
        <title>Draft genome sequence of Sclerotinia borealis, a psychrophilic plant pathogenic fungus.</title>
        <authorList>
            <person name="Mardanov A.V."/>
            <person name="Beletsky A.V."/>
            <person name="Kadnikov V.V."/>
            <person name="Ignatov A.N."/>
            <person name="Ravin N.V."/>
        </authorList>
    </citation>
    <scope>NUCLEOTIDE SEQUENCE [LARGE SCALE GENOMIC DNA]</scope>
    <source>
        <strain evidence="3">F-4157</strain>
    </source>
</reference>
<dbReference type="STRING" id="1432307.W9C4G6"/>
<protein>
    <submittedName>
        <fullName evidence="2">Uncharacterized protein</fullName>
    </submittedName>
</protein>
<accession>W9C4G6</accession>
<organism evidence="2 3">
    <name type="scientific">Sclerotinia borealis (strain F-4128)</name>
    <dbReference type="NCBI Taxonomy" id="1432307"/>
    <lineage>
        <taxon>Eukaryota</taxon>
        <taxon>Fungi</taxon>
        <taxon>Dikarya</taxon>
        <taxon>Ascomycota</taxon>
        <taxon>Pezizomycotina</taxon>
        <taxon>Leotiomycetes</taxon>
        <taxon>Helotiales</taxon>
        <taxon>Sclerotiniaceae</taxon>
        <taxon>Sclerotinia</taxon>
    </lineage>
</organism>
<dbReference type="OrthoDB" id="5420958at2759"/>
<dbReference type="EMBL" id="AYSA01001164">
    <property type="protein sequence ID" value="ESZ89450.1"/>
    <property type="molecule type" value="Genomic_DNA"/>
</dbReference>
<dbReference type="AlphaFoldDB" id="W9C4G6"/>
<gene>
    <name evidence="2" type="ORF">SBOR_10167</name>
</gene>
<evidence type="ECO:0000313" key="3">
    <source>
        <dbReference type="Proteomes" id="UP000019487"/>
    </source>
</evidence>
<sequence length="241" mass="26457">MVYPHIVLVVRFRINLQRSRGVLSTFNTIASFAGSAFHADSKGLVPLQGLTVSTPSGSASHDRLDTPRTGESLRIPKAYINHITKVEFFIAFKAAYLQSITVQNGLSGFRGAGLIPFDPQTVISKLDIKLRTPTPSRSSSVELDPWVSQTPHNSNDALSQSTLVKNRIAQHQGSSSTPIFETIAVLAKGTEILVYEITLISTEIRTFRKANEVLSKRRRAKKSRIREGGALNSTRRASKEG</sequence>
<proteinExistence type="predicted"/>
<comment type="caution">
    <text evidence="2">The sequence shown here is derived from an EMBL/GenBank/DDBJ whole genome shotgun (WGS) entry which is preliminary data.</text>
</comment>